<sequence length="243" mass="26039">MTSLGEVIARLRAATDLLRPGELTEVAERLGADVLPVLGQLAQESNRSELAEAFALLAPVPDRLSTVAALFDEVINRVEGYIQRQGGTGTVDPPAPQGTADGSLTSPESILAAQRRSADRELIAEALRNGLKISPERVLYIGRDQTGRIIWLEEGDDRAGAQHILRAKRREEFAVNGIAPEDVLDLVWRAVTGGKPVGIAGRGAVVFAVSYRGEDKLIAVGVGGNGFITTAYPKTDRRKLKPL</sequence>
<name>A0AAE3GA38_9PSEU</name>
<evidence type="ECO:0000256" key="1">
    <source>
        <dbReference type="SAM" id="MobiDB-lite"/>
    </source>
</evidence>
<evidence type="ECO:0000313" key="2">
    <source>
        <dbReference type="EMBL" id="MCP2164476.1"/>
    </source>
</evidence>
<comment type="caution">
    <text evidence="2">The sequence shown here is derived from an EMBL/GenBank/DDBJ whole genome shotgun (WGS) entry which is preliminary data.</text>
</comment>
<dbReference type="AlphaFoldDB" id="A0AAE3GA38"/>
<evidence type="ECO:0000313" key="3">
    <source>
        <dbReference type="Proteomes" id="UP001206128"/>
    </source>
</evidence>
<organism evidence="2 3">
    <name type="scientific">Goodfellowiella coeruleoviolacea</name>
    <dbReference type="NCBI Taxonomy" id="334858"/>
    <lineage>
        <taxon>Bacteria</taxon>
        <taxon>Bacillati</taxon>
        <taxon>Actinomycetota</taxon>
        <taxon>Actinomycetes</taxon>
        <taxon>Pseudonocardiales</taxon>
        <taxon>Pseudonocardiaceae</taxon>
        <taxon>Goodfellowiella</taxon>
    </lineage>
</organism>
<reference evidence="2" key="1">
    <citation type="submission" date="2022-06" db="EMBL/GenBank/DDBJ databases">
        <title>Genomic Encyclopedia of Archaeal and Bacterial Type Strains, Phase II (KMG-II): from individual species to whole genera.</title>
        <authorList>
            <person name="Goeker M."/>
        </authorList>
    </citation>
    <scope>NUCLEOTIDE SEQUENCE</scope>
    <source>
        <strain evidence="2">DSM 43935</strain>
    </source>
</reference>
<accession>A0AAE3GA38</accession>
<proteinExistence type="predicted"/>
<gene>
    <name evidence="2" type="ORF">LX83_001316</name>
</gene>
<dbReference type="EMBL" id="JAMTCK010000003">
    <property type="protein sequence ID" value="MCP2164476.1"/>
    <property type="molecule type" value="Genomic_DNA"/>
</dbReference>
<dbReference type="Proteomes" id="UP001206128">
    <property type="component" value="Unassembled WGS sequence"/>
</dbReference>
<keyword evidence="3" id="KW-1185">Reference proteome</keyword>
<protein>
    <submittedName>
        <fullName evidence="2">Uncharacterized protein</fullName>
    </submittedName>
</protein>
<dbReference type="RefSeq" id="WP_253768180.1">
    <property type="nucleotide sequence ID" value="NZ_JAMTCK010000003.1"/>
</dbReference>
<feature type="region of interest" description="Disordered" evidence="1">
    <location>
        <begin position="85"/>
        <end position="106"/>
    </location>
</feature>